<keyword evidence="2" id="KW-1185">Reference proteome</keyword>
<organism evidence="1 2">
    <name type="scientific">Pneumocystis oryctolagi</name>
    <dbReference type="NCBI Taxonomy" id="42067"/>
    <lineage>
        <taxon>Eukaryota</taxon>
        <taxon>Fungi</taxon>
        <taxon>Dikarya</taxon>
        <taxon>Ascomycota</taxon>
        <taxon>Taphrinomycotina</taxon>
        <taxon>Pneumocystomycetes</taxon>
        <taxon>Pneumocystaceae</taxon>
        <taxon>Pneumocystis</taxon>
    </lineage>
</organism>
<proteinExistence type="predicted"/>
<sequence length="323" mass="36620">MGSFLVFDLPPGVILGVDGHTWTTGRNFCGFRGLSEGLHWVYYAREVLHGFSQGFFFLMGFSEQKVFRYKEDREMLLEEGGGEIGFGLEDPRLILFPAAACAEGVLGPQQGAEERLCSEKTHIAGQIALFPKLISLITCKMLNEALPPCWHVTSATSSYLDEVLPGLPDVETEPAMQLLRVELRRTWRSGAVGLEVTEGFFDKSWELQRIIDDVTQFLYCPDDVFMDIFQDNGSLRTILRNLGLNISEIETPEESIENVKRAFMRLSSVLKQRFHLDIQIRSKPHSRSMFLMYDLEKDELVDTSESDFSDNDDSEDDPVVVQL</sequence>
<comment type="caution">
    <text evidence="1">The sequence shown here is derived from an EMBL/GenBank/DDBJ whole genome shotgun (WGS) entry which is preliminary data.</text>
</comment>
<evidence type="ECO:0000313" key="2">
    <source>
        <dbReference type="Proteomes" id="UP000768646"/>
    </source>
</evidence>
<accession>A0ACB7CED0</accession>
<dbReference type="EMBL" id="JABTEG010000002">
    <property type="protein sequence ID" value="KAG4305730.1"/>
    <property type="molecule type" value="Genomic_DNA"/>
</dbReference>
<protein>
    <submittedName>
        <fullName evidence="1">Uncharacterized protein</fullName>
    </submittedName>
</protein>
<reference evidence="1 2" key="1">
    <citation type="journal article" date="2021" name="Commun. Biol.">
        <title>Genomic insights into the host specific adaptation of the Pneumocystis genus.</title>
        <authorList>
            <person name="Cisse O.H."/>
            <person name="Ma L."/>
            <person name="Dekker J.P."/>
            <person name="Khil P.P."/>
            <person name="Youn J.-H."/>
            <person name="Brenchley J.M."/>
            <person name="Blair R."/>
            <person name="Pahar B."/>
            <person name="Chabe M."/>
            <person name="Van Rompay K.K.A."/>
            <person name="Keesler R."/>
            <person name="Sukura A."/>
            <person name="Hirsch V."/>
            <person name="Kutty G."/>
            <person name="Liu Y."/>
            <person name="Peng L."/>
            <person name="Chen J."/>
            <person name="Song J."/>
            <person name="Weissenbacher-Lang C."/>
            <person name="Xu J."/>
            <person name="Upham N.S."/>
            <person name="Stajich J.E."/>
            <person name="Cuomo C.A."/>
            <person name="Cushion M.T."/>
            <person name="Kovacs J.A."/>
        </authorList>
    </citation>
    <scope>NUCLEOTIDE SEQUENCE [LARGE SCALE GENOMIC DNA]</scope>
    <source>
        <strain evidence="1 2">RABM</strain>
    </source>
</reference>
<evidence type="ECO:0000313" key="1">
    <source>
        <dbReference type="EMBL" id="KAG4305730.1"/>
    </source>
</evidence>
<dbReference type="Proteomes" id="UP000768646">
    <property type="component" value="Unassembled WGS sequence"/>
</dbReference>
<name>A0ACB7CED0_9ASCO</name>
<gene>
    <name evidence="1" type="ORF">PORY_000640</name>
</gene>